<dbReference type="EMBL" id="OX465081">
    <property type="protein sequence ID" value="CAI9288188.1"/>
    <property type="molecule type" value="Genomic_DNA"/>
</dbReference>
<dbReference type="Proteomes" id="UP001177003">
    <property type="component" value="Chromosome 5"/>
</dbReference>
<dbReference type="AlphaFoldDB" id="A0AA35Z926"/>
<reference evidence="1" key="1">
    <citation type="submission" date="2023-04" db="EMBL/GenBank/DDBJ databases">
        <authorList>
            <person name="Vijverberg K."/>
            <person name="Xiong W."/>
            <person name="Schranz E."/>
        </authorList>
    </citation>
    <scope>NUCLEOTIDE SEQUENCE</scope>
</reference>
<gene>
    <name evidence="1" type="ORF">LSALG_LOCUS27508</name>
</gene>
<proteinExistence type="predicted"/>
<sequence>MAMEQIEKNHEERLKLHVENFQYEVTKLRDVAKEHHVLFPEEVKKLEELVGSLKESLSKLDLSQQSVVSQDSISNMISSIESNLKDELSPLLKLVMLMPTSTQPVNQLVQGGDKGLAL</sequence>
<organism evidence="1 2">
    <name type="scientific">Lactuca saligna</name>
    <name type="common">Willowleaf lettuce</name>
    <dbReference type="NCBI Taxonomy" id="75948"/>
    <lineage>
        <taxon>Eukaryota</taxon>
        <taxon>Viridiplantae</taxon>
        <taxon>Streptophyta</taxon>
        <taxon>Embryophyta</taxon>
        <taxon>Tracheophyta</taxon>
        <taxon>Spermatophyta</taxon>
        <taxon>Magnoliopsida</taxon>
        <taxon>eudicotyledons</taxon>
        <taxon>Gunneridae</taxon>
        <taxon>Pentapetalae</taxon>
        <taxon>asterids</taxon>
        <taxon>campanulids</taxon>
        <taxon>Asterales</taxon>
        <taxon>Asteraceae</taxon>
        <taxon>Cichorioideae</taxon>
        <taxon>Cichorieae</taxon>
        <taxon>Lactucinae</taxon>
        <taxon>Lactuca</taxon>
    </lineage>
</organism>
<evidence type="ECO:0000313" key="1">
    <source>
        <dbReference type="EMBL" id="CAI9288188.1"/>
    </source>
</evidence>
<protein>
    <submittedName>
        <fullName evidence="1">Uncharacterized protein</fullName>
    </submittedName>
</protein>
<evidence type="ECO:0000313" key="2">
    <source>
        <dbReference type="Proteomes" id="UP001177003"/>
    </source>
</evidence>
<accession>A0AA35Z926</accession>
<keyword evidence="2" id="KW-1185">Reference proteome</keyword>
<name>A0AA35Z926_LACSI</name>